<comment type="caution">
    <text evidence="1">The sequence shown here is derived from an EMBL/GenBank/DDBJ whole genome shotgun (WGS) entry which is preliminary data.</text>
</comment>
<sequence>MPISIAAEEFFPQWRSLLGPPLKLQEVVRGVRPLPLIGMANLFNVFHLTVCQYWIQIQTIFLCAQHSARKVLGQCSVYSHCREVAVLTLQVNEMQIRNKTDPADRTQLRMTVASGTLQLKEFIKEQLAVIPTATRVPTQPPPPTPPVVQPVNAPSADRFWGVAGCSSMTTFSLLSALVVWNFTYLQWNLQRLCHKSINAKKYFRTWQHGFVIVQQVGDPTQLPATVISDVAKNHGYGTSLFERLMHAAYPVKC</sequence>
<dbReference type="InterPro" id="IPR009028">
    <property type="entry name" value="Coatomer/calthrin_app_sub_C"/>
</dbReference>
<keyword evidence="2" id="KW-1185">Reference proteome</keyword>
<dbReference type="Proteomes" id="UP001341840">
    <property type="component" value="Unassembled WGS sequence"/>
</dbReference>
<proteinExistence type="predicted"/>
<evidence type="ECO:0000313" key="2">
    <source>
        <dbReference type="Proteomes" id="UP001341840"/>
    </source>
</evidence>
<dbReference type="InterPro" id="IPR027417">
    <property type="entry name" value="P-loop_NTPase"/>
</dbReference>
<gene>
    <name evidence="1" type="ORF">PIB30_060338</name>
</gene>
<evidence type="ECO:0000313" key="1">
    <source>
        <dbReference type="EMBL" id="MED6197819.1"/>
    </source>
</evidence>
<protein>
    <submittedName>
        <fullName evidence="1">Uncharacterized protein</fullName>
    </submittedName>
</protein>
<dbReference type="Gene3D" id="3.40.50.300">
    <property type="entry name" value="P-loop containing nucleotide triphosphate hydrolases"/>
    <property type="match status" value="1"/>
</dbReference>
<accession>A0ABU6XKB9</accession>
<organism evidence="1 2">
    <name type="scientific">Stylosanthes scabra</name>
    <dbReference type="NCBI Taxonomy" id="79078"/>
    <lineage>
        <taxon>Eukaryota</taxon>
        <taxon>Viridiplantae</taxon>
        <taxon>Streptophyta</taxon>
        <taxon>Embryophyta</taxon>
        <taxon>Tracheophyta</taxon>
        <taxon>Spermatophyta</taxon>
        <taxon>Magnoliopsida</taxon>
        <taxon>eudicotyledons</taxon>
        <taxon>Gunneridae</taxon>
        <taxon>Pentapetalae</taxon>
        <taxon>rosids</taxon>
        <taxon>fabids</taxon>
        <taxon>Fabales</taxon>
        <taxon>Fabaceae</taxon>
        <taxon>Papilionoideae</taxon>
        <taxon>50 kb inversion clade</taxon>
        <taxon>dalbergioids sensu lato</taxon>
        <taxon>Dalbergieae</taxon>
        <taxon>Pterocarpus clade</taxon>
        <taxon>Stylosanthes</taxon>
    </lineage>
</organism>
<reference evidence="1 2" key="1">
    <citation type="journal article" date="2023" name="Plants (Basel)">
        <title>Bridging the Gap: Combining Genomics and Transcriptomics Approaches to Understand Stylosanthes scabra, an Orphan Legume from the Brazilian Caatinga.</title>
        <authorList>
            <person name="Ferreira-Neto J.R.C."/>
            <person name="da Silva M.D."/>
            <person name="Binneck E."/>
            <person name="de Melo N.F."/>
            <person name="da Silva R.H."/>
            <person name="de Melo A.L.T.M."/>
            <person name="Pandolfi V."/>
            <person name="Bustamante F.O."/>
            <person name="Brasileiro-Vidal A.C."/>
            <person name="Benko-Iseppon A.M."/>
        </authorList>
    </citation>
    <scope>NUCLEOTIDE SEQUENCE [LARGE SCALE GENOMIC DNA]</scope>
    <source>
        <tissue evidence="1">Leaves</tissue>
    </source>
</reference>
<dbReference type="EMBL" id="JASCZI010211981">
    <property type="protein sequence ID" value="MED6197819.1"/>
    <property type="molecule type" value="Genomic_DNA"/>
</dbReference>
<name>A0ABU6XKB9_9FABA</name>
<dbReference type="SUPFAM" id="SSF55711">
    <property type="entry name" value="Subdomain of clathrin and coatomer appendage domain"/>
    <property type="match status" value="1"/>
</dbReference>